<name>K1JTW7_9BURK</name>
<dbReference type="InterPro" id="IPR006311">
    <property type="entry name" value="TAT_signal"/>
</dbReference>
<protein>
    <recommendedName>
        <fullName evidence="4 10">Outer-membrane lipoprotein carrier protein</fullName>
    </recommendedName>
</protein>
<dbReference type="SUPFAM" id="SSF89392">
    <property type="entry name" value="Prokaryotic lipoproteins and lipoprotein localization factors"/>
    <property type="match status" value="1"/>
</dbReference>
<keyword evidence="11" id="KW-0449">Lipoprotein</keyword>
<dbReference type="RefSeq" id="WP_005437347.1">
    <property type="nucleotide sequence ID" value="NZ_JH815522.1"/>
</dbReference>
<dbReference type="InterPro" id="IPR029046">
    <property type="entry name" value="LolA/LolB/LppX"/>
</dbReference>
<dbReference type="STRING" id="742823.HMPREF9465_02361"/>
<keyword evidence="5 10" id="KW-0813">Transport</keyword>
<evidence type="ECO:0000256" key="1">
    <source>
        <dbReference type="ARBA" id="ARBA00004418"/>
    </source>
</evidence>
<dbReference type="PANTHER" id="PTHR35869:SF1">
    <property type="entry name" value="OUTER-MEMBRANE LIPOPROTEIN CARRIER PROTEIN"/>
    <property type="match status" value="1"/>
</dbReference>
<keyword evidence="12" id="KW-1185">Reference proteome</keyword>
<comment type="function">
    <text evidence="10">Participates in the translocation of lipoproteins from the inner membrane to the outer membrane. Only forms a complex with a lipoprotein if the residue after the N-terminal Cys is not an aspartate (The Asp acts as a targeting signal to indicate that the lipoprotein should stay in the inner membrane).</text>
</comment>
<dbReference type="GO" id="GO:0042597">
    <property type="term" value="C:periplasmic space"/>
    <property type="evidence" value="ECO:0007669"/>
    <property type="project" value="UniProtKB-SubCell"/>
</dbReference>
<evidence type="ECO:0000256" key="9">
    <source>
        <dbReference type="ARBA" id="ARBA00023186"/>
    </source>
</evidence>
<dbReference type="EMBL" id="ADMG01000058">
    <property type="protein sequence ID" value="EKB30093.1"/>
    <property type="molecule type" value="Genomic_DNA"/>
</dbReference>
<evidence type="ECO:0000256" key="8">
    <source>
        <dbReference type="ARBA" id="ARBA00022927"/>
    </source>
</evidence>
<comment type="subcellular location">
    <subcellularLocation>
        <location evidence="1 10">Periplasm</location>
    </subcellularLocation>
</comment>
<dbReference type="eggNOG" id="COG2834">
    <property type="taxonomic scope" value="Bacteria"/>
</dbReference>
<evidence type="ECO:0000313" key="11">
    <source>
        <dbReference type="EMBL" id="EKB30093.1"/>
    </source>
</evidence>
<dbReference type="HAMAP" id="MF_00240">
    <property type="entry name" value="LolA"/>
    <property type="match status" value="1"/>
</dbReference>
<evidence type="ECO:0000256" key="10">
    <source>
        <dbReference type="HAMAP-Rule" id="MF_00240"/>
    </source>
</evidence>
<dbReference type="Proteomes" id="UP000005835">
    <property type="component" value="Unassembled WGS sequence"/>
</dbReference>
<evidence type="ECO:0000256" key="6">
    <source>
        <dbReference type="ARBA" id="ARBA00022729"/>
    </source>
</evidence>
<keyword evidence="7 10" id="KW-0574">Periplasm</keyword>
<accession>K1JTW7</accession>
<feature type="chain" id="PRO_5009015906" description="Outer-membrane lipoprotein carrier protein" evidence="10">
    <location>
        <begin position="23"/>
        <end position="212"/>
    </location>
</feature>
<gene>
    <name evidence="10" type="primary">lolA</name>
    <name evidence="11" type="ORF">HMPREF9465_02361</name>
</gene>
<dbReference type="InterPro" id="IPR018323">
    <property type="entry name" value="OM_lipoprot_carrier_LolA_Pbac"/>
</dbReference>
<dbReference type="NCBIfam" id="TIGR00547">
    <property type="entry name" value="lolA"/>
    <property type="match status" value="1"/>
</dbReference>
<dbReference type="GO" id="GO:0044874">
    <property type="term" value="P:lipoprotein localization to outer membrane"/>
    <property type="evidence" value="ECO:0007669"/>
    <property type="project" value="UniProtKB-UniRule"/>
</dbReference>
<dbReference type="CDD" id="cd16325">
    <property type="entry name" value="LolA"/>
    <property type="match status" value="1"/>
</dbReference>
<keyword evidence="8 10" id="KW-0653">Protein transport</keyword>
<reference evidence="11 12" key="1">
    <citation type="submission" date="2012-05" db="EMBL/GenBank/DDBJ databases">
        <title>The Genome Sequence of Sutterella wadsworthensis 2_1_59BFAA.</title>
        <authorList>
            <consortium name="The Broad Institute Genome Sequencing Platform"/>
            <person name="Earl A."/>
            <person name="Ward D."/>
            <person name="Feldgarden M."/>
            <person name="Gevers D."/>
            <person name="Daigneault M."/>
            <person name="Strauss J."/>
            <person name="Allen-Vercoe E."/>
            <person name="Walker B."/>
            <person name="Young S.K."/>
            <person name="Zeng Q."/>
            <person name="Gargeya S."/>
            <person name="Fitzgerald M."/>
            <person name="Haas B."/>
            <person name="Abouelleil A."/>
            <person name="Alvarado L."/>
            <person name="Arachchi H.M."/>
            <person name="Berlin A.M."/>
            <person name="Chapman S.B."/>
            <person name="Goldberg J."/>
            <person name="Griggs A."/>
            <person name="Gujja S."/>
            <person name="Hansen M."/>
            <person name="Howarth C."/>
            <person name="Imamovic A."/>
            <person name="Larimer J."/>
            <person name="McCowen C."/>
            <person name="Montmayeur A."/>
            <person name="Murphy C."/>
            <person name="Neiman D."/>
            <person name="Pearson M."/>
            <person name="Priest M."/>
            <person name="Roberts A."/>
            <person name="Saif S."/>
            <person name="Shea T."/>
            <person name="Sisk P."/>
            <person name="Sykes S."/>
            <person name="Wortman J."/>
            <person name="Nusbaum C."/>
            <person name="Birren B."/>
        </authorList>
    </citation>
    <scope>NUCLEOTIDE SEQUENCE [LARGE SCALE GENOMIC DNA]</scope>
    <source>
        <strain evidence="11 12">2_1_59BFAA</strain>
    </source>
</reference>
<dbReference type="AlphaFoldDB" id="K1JTW7"/>
<keyword evidence="9 10" id="KW-0143">Chaperone</keyword>
<comment type="subunit">
    <text evidence="3 10">Monomer.</text>
</comment>
<dbReference type="PATRIC" id="fig|742823.3.peg.2366"/>
<dbReference type="HOGENOM" id="CLU_087560_0_0_4"/>
<organism evidence="11 12">
    <name type="scientific">Sutterella wadsworthensis 2_1_59BFAA</name>
    <dbReference type="NCBI Taxonomy" id="742823"/>
    <lineage>
        <taxon>Bacteria</taxon>
        <taxon>Pseudomonadati</taxon>
        <taxon>Pseudomonadota</taxon>
        <taxon>Betaproteobacteria</taxon>
        <taxon>Burkholderiales</taxon>
        <taxon>Sutterellaceae</taxon>
        <taxon>Sutterella</taxon>
    </lineage>
</organism>
<evidence type="ECO:0000256" key="5">
    <source>
        <dbReference type="ARBA" id="ARBA00022448"/>
    </source>
</evidence>
<evidence type="ECO:0000313" key="12">
    <source>
        <dbReference type="Proteomes" id="UP000005835"/>
    </source>
</evidence>
<dbReference type="Gene3D" id="2.50.20.10">
    <property type="entry name" value="Lipoprotein localisation LolA/LolB/LppX"/>
    <property type="match status" value="1"/>
</dbReference>
<sequence length="212" mass="23673" precursor="true">MTELTRRTFIIGLCLASAAALAAGKTEATGSLARLKAFLKSTTSARGTFRQTVIDRSGREVSKPSSGYFRFMRPGRFEWTYEKPYVQRIMSDGKTLWIHDPELFQVTEKALEGALPSTPAAILFGERDFEEDWNVTEISDTVLEARPKNPDGSFESVVIEFDARGELAGMELVDTFAQRTTLVFGEIVRERMDPASFRLEIPEGTDVVKSAF</sequence>
<dbReference type="GO" id="GO:0042953">
    <property type="term" value="P:lipoprotein transport"/>
    <property type="evidence" value="ECO:0007669"/>
    <property type="project" value="InterPro"/>
</dbReference>
<comment type="similarity">
    <text evidence="2 10">Belongs to the LolA family.</text>
</comment>
<dbReference type="OrthoDB" id="9787361at2"/>
<evidence type="ECO:0000256" key="3">
    <source>
        <dbReference type="ARBA" id="ARBA00011245"/>
    </source>
</evidence>
<evidence type="ECO:0000256" key="4">
    <source>
        <dbReference type="ARBA" id="ARBA00014035"/>
    </source>
</evidence>
<dbReference type="PANTHER" id="PTHR35869">
    <property type="entry name" value="OUTER-MEMBRANE LIPOPROTEIN CARRIER PROTEIN"/>
    <property type="match status" value="1"/>
</dbReference>
<evidence type="ECO:0000256" key="7">
    <source>
        <dbReference type="ARBA" id="ARBA00022764"/>
    </source>
</evidence>
<comment type="caution">
    <text evidence="11">The sequence shown here is derived from an EMBL/GenBank/DDBJ whole genome shotgun (WGS) entry which is preliminary data.</text>
</comment>
<dbReference type="Pfam" id="PF03548">
    <property type="entry name" value="LolA"/>
    <property type="match status" value="1"/>
</dbReference>
<proteinExistence type="inferred from homology"/>
<dbReference type="InterPro" id="IPR004564">
    <property type="entry name" value="OM_lipoprot_carrier_LolA-like"/>
</dbReference>
<evidence type="ECO:0000256" key="2">
    <source>
        <dbReference type="ARBA" id="ARBA00007615"/>
    </source>
</evidence>
<feature type="signal peptide" evidence="10">
    <location>
        <begin position="1"/>
        <end position="22"/>
    </location>
</feature>
<keyword evidence="6 10" id="KW-0732">Signal</keyword>
<dbReference type="PROSITE" id="PS51318">
    <property type="entry name" value="TAT"/>
    <property type="match status" value="1"/>
</dbReference>